<dbReference type="EMBL" id="KK787673">
    <property type="protein sequence ID" value="KDO38631.1"/>
    <property type="molecule type" value="Genomic_DNA"/>
</dbReference>
<dbReference type="PROSITE" id="PS51257">
    <property type="entry name" value="PROKAR_LIPOPROTEIN"/>
    <property type="match status" value="1"/>
</dbReference>
<protein>
    <submittedName>
        <fullName evidence="1">Uncharacterized protein</fullName>
    </submittedName>
</protein>
<evidence type="ECO:0000313" key="1">
    <source>
        <dbReference type="EMBL" id="KDO38631.1"/>
    </source>
</evidence>
<gene>
    <name evidence="1" type="ORF">CISIN_1g0466012mg</name>
</gene>
<organism evidence="1 2">
    <name type="scientific">Citrus sinensis</name>
    <name type="common">Sweet orange</name>
    <name type="synonym">Citrus aurantium var. sinensis</name>
    <dbReference type="NCBI Taxonomy" id="2711"/>
    <lineage>
        <taxon>Eukaryota</taxon>
        <taxon>Viridiplantae</taxon>
        <taxon>Streptophyta</taxon>
        <taxon>Embryophyta</taxon>
        <taxon>Tracheophyta</taxon>
        <taxon>Spermatophyta</taxon>
        <taxon>Magnoliopsida</taxon>
        <taxon>eudicotyledons</taxon>
        <taxon>Gunneridae</taxon>
        <taxon>Pentapetalae</taxon>
        <taxon>rosids</taxon>
        <taxon>malvids</taxon>
        <taxon>Sapindales</taxon>
        <taxon>Rutaceae</taxon>
        <taxon>Aurantioideae</taxon>
        <taxon>Citrus</taxon>
    </lineage>
</organism>
<dbReference type="AlphaFoldDB" id="A0A067DJ53"/>
<sequence length="155" mass="17259">MGIFDRSLTVSVGSTLGSLSCCRSLQKTRLNLIQFWLFISSSFLLQTDESGKFLVGSNPVLSKDLLSHERNSLPSLNGRSDLLKLEHALIAENLWSFLEKLGACYSVIPCHIYRIWHDEVSCFVPFLHVTKSKPLEVRSPLGIHVLMTNGILTAG</sequence>
<dbReference type="PANTHER" id="PTHR21198">
    <property type="entry name" value="GLUTAMATE RACEMASE"/>
    <property type="match status" value="1"/>
</dbReference>
<proteinExistence type="predicted"/>
<reference evidence="1 2" key="1">
    <citation type="submission" date="2014-04" db="EMBL/GenBank/DDBJ databases">
        <authorList>
            <consortium name="International Citrus Genome Consortium"/>
            <person name="Gmitter F."/>
            <person name="Chen C."/>
            <person name="Farmerie W."/>
            <person name="Harkins T."/>
            <person name="Desany B."/>
            <person name="Mohiuddin M."/>
            <person name="Kodira C."/>
            <person name="Borodovsky M."/>
            <person name="Lomsadze A."/>
            <person name="Burns P."/>
            <person name="Jenkins J."/>
            <person name="Prochnik S."/>
            <person name="Shu S."/>
            <person name="Chapman J."/>
            <person name="Pitluck S."/>
            <person name="Schmutz J."/>
            <person name="Rokhsar D."/>
        </authorList>
    </citation>
    <scope>NUCLEOTIDE SEQUENCE</scope>
</reference>
<evidence type="ECO:0000313" key="2">
    <source>
        <dbReference type="Proteomes" id="UP000027120"/>
    </source>
</evidence>
<accession>A0A067DJ53</accession>
<name>A0A067DJ53_CITSI</name>
<dbReference type="PANTHER" id="PTHR21198:SF7">
    <property type="entry name" value="ASPARTATE-GLUTAMATE RACEMASE FAMILY"/>
    <property type="match status" value="1"/>
</dbReference>
<dbReference type="Proteomes" id="UP000027120">
    <property type="component" value="Unassembled WGS sequence"/>
</dbReference>
<dbReference type="STRING" id="2711.A0A067DJ53"/>
<keyword evidence="2" id="KW-1185">Reference proteome</keyword>
<feature type="non-terminal residue" evidence="1">
    <location>
        <position position="155"/>
    </location>
</feature>